<organism evidence="8 9">
    <name type="scientific">Kingdonia uniflora</name>
    <dbReference type="NCBI Taxonomy" id="39325"/>
    <lineage>
        <taxon>Eukaryota</taxon>
        <taxon>Viridiplantae</taxon>
        <taxon>Streptophyta</taxon>
        <taxon>Embryophyta</taxon>
        <taxon>Tracheophyta</taxon>
        <taxon>Spermatophyta</taxon>
        <taxon>Magnoliopsida</taxon>
        <taxon>Ranunculales</taxon>
        <taxon>Circaeasteraceae</taxon>
        <taxon>Kingdonia</taxon>
    </lineage>
</organism>
<evidence type="ECO:0000256" key="3">
    <source>
        <dbReference type="ARBA" id="ARBA00022673"/>
    </source>
</evidence>
<dbReference type="GO" id="GO:0005774">
    <property type="term" value="C:vacuolar membrane"/>
    <property type="evidence" value="ECO:0007669"/>
    <property type="project" value="TreeGrafter"/>
</dbReference>
<dbReference type="PANTHER" id="PTHR46988">
    <property type="entry name" value="TWO PORE CALCIUM CHANNEL PROTEIN 1"/>
    <property type="match status" value="1"/>
</dbReference>
<evidence type="ECO:0000256" key="5">
    <source>
        <dbReference type="ARBA" id="ARBA00022837"/>
    </source>
</evidence>
<evidence type="ECO:0000256" key="7">
    <source>
        <dbReference type="ARBA" id="ARBA00023303"/>
    </source>
</evidence>
<keyword evidence="5" id="KW-0106">Calcium</keyword>
<evidence type="ECO:0000256" key="4">
    <source>
        <dbReference type="ARBA" id="ARBA00022737"/>
    </source>
</evidence>
<keyword evidence="6" id="KW-0406">Ion transport</keyword>
<keyword evidence="2" id="KW-0109">Calcium transport</keyword>
<sequence length="70" mass="8226">MGYSMFKLDQILPIYPNLILATVYNSFKYQLVKQVAGMDSMRKHTLEKAFRLLDKDSIRDLVNSFFMQVC</sequence>
<dbReference type="GO" id="GO:0005245">
    <property type="term" value="F:voltage-gated calcium channel activity"/>
    <property type="evidence" value="ECO:0007669"/>
    <property type="project" value="InterPro"/>
</dbReference>
<dbReference type="AlphaFoldDB" id="A0A7J7MLR4"/>
<dbReference type="Proteomes" id="UP000541444">
    <property type="component" value="Unassembled WGS sequence"/>
</dbReference>
<evidence type="ECO:0000256" key="6">
    <source>
        <dbReference type="ARBA" id="ARBA00023065"/>
    </source>
</evidence>
<keyword evidence="4" id="KW-0677">Repeat</keyword>
<evidence type="ECO:0000313" key="9">
    <source>
        <dbReference type="Proteomes" id="UP000541444"/>
    </source>
</evidence>
<keyword evidence="7" id="KW-0407">Ion channel</keyword>
<evidence type="ECO:0000256" key="1">
    <source>
        <dbReference type="ARBA" id="ARBA00022448"/>
    </source>
</evidence>
<dbReference type="GO" id="GO:0000325">
    <property type="term" value="C:plant-type vacuole"/>
    <property type="evidence" value="ECO:0007669"/>
    <property type="project" value="TreeGrafter"/>
</dbReference>
<proteinExistence type="predicted"/>
<keyword evidence="9" id="KW-1185">Reference proteome</keyword>
<evidence type="ECO:0000313" key="8">
    <source>
        <dbReference type="EMBL" id="KAF6155833.1"/>
    </source>
</evidence>
<evidence type="ECO:0000256" key="2">
    <source>
        <dbReference type="ARBA" id="ARBA00022568"/>
    </source>
</evidence>
<gene>
    <name evidence="8" type="ORF">GIB67_039164</name>
</gene>
<keyword evidence="3" id="KW-0107">Calcium channel</keyword>
<protein>
    <submittedName>
        <fullName evidence="8">Uncharacterized protein</fullName>
    </submittedName>
</protein>
<comment type="caution">
    <text evidence="8">The sequence shown here is derived from an EMBL/GenBank/DDBJ whole genome shotgun (WGS) entry which is preliminary data.</text>
</comment>
<keyword evidence="1" id="KW-0813">Transport</keyword>
<dbReference type="PANTHER" id="PTHR46988:SF2">
    <property type="entry name" value="TWO PORE CALCIUM CHANNEL PROTEIN 1"/>
    <property type="match status" value="1"/>
</dbReference>
<accession>A0A7J7MLR4</accession>
<reference evidence="8 9" key="1">
    <citation type="journal article" date="2020" name="IScience">
        <title>Genome Sequencing of the Endangered Kingdonia uniflora (Circaeasteraceae, Ranunculales) Reveals Potential Mechanisms of Evolutionary Specialization.</title>
        <authorList>
            <person name="Sun Y."/>
            <person name="Deng T."/>
            <person name="Zhang A."/>
            <person name="Moore M.J."/>
            <person name="Landis J.B."/>
            <person name="Lin N."/>
            <person name="Zhang H."/>
            <person name="Zhang X."/>
            <person name="Huang J."/>
            <person name="Zhang X."/>
            <person name="Sun H."/>
            <person name="Wang H."/>
        </authorList>
    </citation>
    <scope>NUCLEOTIDE SEQUENCE [LARGE SCALE GENOMIC DNA]</scope>
    <source>
        <strain evidence="8">TB1705</strain>
        <tissue evidence="8">Leaf</tissue>
    </source>
</reference>
<dbReference type="InterPro" id="IPR044581">
    <property type="entry name" value="TPC1_plant"/>
</dbReference>
<dbReference type="EMBL" id="JACGCM010001398">
    <property type="protein sequence ID" value="KAF6155833.1"/>
    <property type="molecule type" value="Genomic_DNA"/>
</dbReference>
<name>A0A7J7MLR4_9MAGN</name>